<dbReference type="InterPro" id="IPR052341">
    <property type="entry name" value="LOG_family_nucleotidases"/>
</dbReference>
<dbReference type="GO" id="GO:0005829">
    <property type="term" value="C:cytosol"/>
    <property type="evidence" value="ECO:0007669"/>
    <property type="project" value="TreeGrafter"/>
</dbReference>
<evidence type="ECO:0000313" key="2">
    <source>
        <dbReference type="Proteomes" id="UP000317893"/>
    </source>
</evidence>
<proteinExistence type="predicted"/>
<evidence type="ECO:0000313" key="1">
    <source>
        <dbReference type="EMBL" id="TQJ09884.1"/>
    </source>
</evidence>
<reference evidence="1 2" key="1">
    <citation type="submission" date="2019-06" db="EMBL/GenBank/DDBJ databases">
        <title>Sequencing the genomes of 1000 actinobacteria strains.</title>
        <authorList>
            <person name="Klenk H.-P."/>
        </authorList>
    </citation>
    <scope>NUCLEOTIDE SEQUENCE [LARGE SCALE GENOMIC DNA]</scope>
    <source>
        <strain evidence="1 2">DSM 18607</strain>
    </source>
</reference>
<gene>
    <name evidence="1" type="ORF">FB458_3000</name>
</gene>
<dbReference type="Proteomes" id="UP000317893">
    <property type="component" value="Unassembled WGS sequence"/>
</dbReference>
<organism evidence="1 2">
    <name type="scientific">Lapillicoccus jejuensis</name>
    <dbReference type="NCBI Taxonomy" id="402171"/>
    <lineage>
        <taxon>Bacteria</taxon>
        <taxon>Bacillati</taxon>
        <taxon>Actinomycetota</taxon>
        <taxon>Actinomycetes</taxon>
        <taxon>Micrococcales</taxon>
        <taxon>Intrasporangiaceae</taxon>
        <taxon>Lapillicoccus</taxon>
    </lineage>
</organism>
<dbReference type="RefSeq" id="WP_141849178.1">
    <property type="nucleotide sequence ID" value="NZ_BAAAPR010000007.1"/>
</dbReference>
<dbReference type="OrthoDB" id="9807160at2"/>
<name>A0A542E3Q6_9MICO</name>
<dbReference type="SUPFAM" id="SSF102405">
    <property type="entry name" value="MCP/YpsA-like"/>
    <property type="match status" value="1"/>
</dbReference>
<dbReference type="Pfam" id="PF18306">
    <property type="entry name" value="LDcluster4"/>
    <property type="match status" value="1"/>
</dbReference>
<sequence length="365" mass="38305">MEIHDPAVLARWLQARKPLAGLRLQDLDLTPCTDALLAVTHAHGLVVLGGVVPTAVGDHLRAAGAVVFPAAPEAPVDVYRGRLYTADELYAGLERGYDATPDARAYRWSRDRRLERDAYATLLRAIHDDSVTDALDEWADGLPVVGVMGGHAADRGSAGYRDAARLGHRLAGAGYVVATGGGPGAMEAANLGAAAADEVRLEDAVRRLAAVPSFLPDVAAWARLALQVRDAVGPATGRTSLGIPTWFYGHEPPNVFAQGVAKYFSNAIREDGLLARATAGVVVMPGAAGTVQEVFQLATRLYYATPATALAPLVLVDPEHWERRLPVAPLLAALGAGRSLGDVVHVVGDVDAAVDVLARTSPPPS</sequence>
<dbReference type="EMBL" id="VFMN01000001">
    <property type="protein sequence ID" value="TQJ09884.1"/>
    <property type="molecule type" value="Genomic_DNA"/>
</dbReference>
<protein>
    <submittedName>
        <fullName evidence="1">Putative Rossmann-fold nucleotide-binding protein</fullName>
    </submittedName>
</protein>
<dbReference type="InterPro" id="IPR041164">
    <property type="entry name" value="LDcluster4"/>
</dbReference>
<accession>A0A542E3Q6</accession>
<dbReference type="Gene3D" id="3.40.50.450">
    <property type="match status" value="1"/>
</dbReference>
<comment type="caution">
    <text evidence="1">The sequence shown here is derived from an EMBL/GenBank/DDBJ whole genome shotgun (WGS) entry which is preliminary data.</text>
</comment>
<dbReference type="AlphaFoldDB" id="A0A542E3Q6"/>
<dbReference type="PANTHER" id="PTHR43393">
    <property type="entry name" value="CYTOKININ RIBOSIDE 5'-MONOPHOSPHATE PHOSPHORIBOHYDROLASE"/>
    <property type="match status" value="1"/>
</dbReference>
<keyword evidence="2" id="KW-1185">Reference proteome</keyword>
<dbReference type="PANTHER" id="PTHR43393:SF3">
    <property type="entry name" value="LYSINE DECARBOXYLASE-LIKE PROTEIN"/>
    <property type="match status" value="1"/>
</dbReference>